<dbReference type="SMART" id="SM00015">
    <property type="entry name" value="IQ"/>
    <property type="match status" value="4"/>
</dbReference>
<organism evidence="3 4">
    <name type="scientific">Phytophthora fragariaefolia</name>
    <dbReference type="NCBI Taxonomy" id="1490495"/>
    <lineage>
        <taxon>Eukaryota</taxon>
        <taxon>Sar</taxon>
        <taxon>Stramenopiles</taxon>
        <taxon>Oomycota</taxon>
        <taxon>Peronosporomycetes</taxon>
        <taxon>Peronosporales</taxon>
        <taxon>Peronosporaceae</taxon>
        <taxon>Phytophthora</taxon>
    </lineage>
</organism>
<feature type="domain" description="WW" evidence="2">
    <location>
        <begin position="575"/>
        <end position="609"/>
    </location>
</feature>
<dbReference type="OrthoDB" id="63972at2759"/>
<evidence type="ECO:0000256" key="1">
    <source>
        <dbReference type="SAM" id="MobiDB-lite"/>
    </source>
</evidence>
<dbReference type="InterPro" id="IPR001202">
    <property type="entry name" value="WW_dom"/>
</dbReference>
<dbReference type="AlphaFoldDB" id="A0A9W6TNE5"/>
<dbReference type="SMART" id="SM00456">
    <property type="entry name" value="WW"/>
    <property type="match status" value="5"/>
</dbReference>
<evidence type="ECO:0000259" key="2">
    <source>
        <dbReference type="PROSITE" id="PS50020"/>
    </source>
</evidence>
<keyword evidence="4" id="KW-1185">Reference proteome</keyword>
<proteinExistence type="predicted"/>
<dbReference type="InterPro" id="IPR000048">
    <property type="entry name" value="IQ_motif_EF-hand-BS"/>
</dbReference>
<dbReference type="SUPFAM" id="SSF51045">
    <property type="entry name" value="WW domain"/>
    <property type="match status" value="3"/>
</dbReference>
<feature type="domain" description="WW" evidence="2">
    <location>
        <begin position="228"/>
        <end position="250"/>
    </location>
</feature>
<dbReference type="Pfam" id="PF00397">
    <property type="entry name" value="WW"/>
    <property type="match status" value="4"/>
</dbReference>
<evidence type="ECO:0000313" key="4">
    <source>
        <dbReference type="Proteomes" id="UP001165121"/>
    </source>
</evidence>
<dbReference type="CDD" id="cd00201">
    <property type="entry name" value="WW"/>
    <property type="match status" value="4"/>
</dbReference>
<dbReference type="PROSITE" id="PS50020">
    <property type="entry name" value="WW_DOMAIN_2"/>
    <property type="match status" value="5"/>
</dbReference>
<dbReference type="Pfam" id="PF00612">
    <property type="entry name" value="IQ"/>
    <property type="match status" value="1"/>
</dbReference>
<dbReference type="Gene3D" id="2.20.70.10">
    <property type="match status" value="5"/>
</dbReference>
<feature type="domain" description="WW" evidence="2">
    <location>
        <begin position="407"/>
        <end position="435"/>
    </location>
</feature>
<feature type="compositionally biased region" description="Basic and acidic residues" evidence="1">
    <location>
        <begin position="352"/>
        <end position="368"/>
    </location>
</feature>
<dbReference type="Proteomes" id="UP001165121">
    <property type="component" value="Unassembled WGS sequence"/>
</dbReference>
<dbReference type="PROSITE" id="PS50096">
    <property type="entry name" value="IQ"/>
    <property type="match status" value="3"/>
</dbReference>
<dbReference type="PANTHER" id="PTHR47852:SF2">
    <property type="entry name" value="WW DOMAIN-CONTAINING PROTEIN"/>
    <property type="match status" value="1"/>
</dbReference>
<feature type="region of interest" description="Disordered" evidence="1">
    <location>
        <begin position="338"/>
        <end position="382"/>
    </location>
</feature>
<feature type="domain" description="WW" evidence="2">
    <location>
        <begin position="300"/>
        <end position="334"/>
    </location>
</feature>
<protein>
    <submittedName>
        <fullName evidence="3">Unnamed protein product</fullName>
    </submittedName>
</protein>
<feature type="domain" description="WW" evidence="2">
    <location>
        <begin position="488"/>
        <end position="516"/>
    </location>
</feature>
<name>A0A9W6TNE5_9STRA</name>
<dbReference type="PANTHER" id="PTHR47852">
    <property type="entry name" value="OS06G0298400 PROTEIN"/>
    <property type="match status" value="1"/>
</dbReference>
<evidence type="ECO:0000313" key="3">
    <source>
        <dbReference type="EMBL" id="GMF16923.1"/>
    </source>
</evidence>
<dbReference type="EMBL" id="BSXT01000079">
    <property type="protein sequence ID" value="GMF16923.1"/>
    <property type="molecule type" value="Genomic_DNA"/>
</dbReference>
<dbReference type="InterPro" id="IPR036020">
    <property type="entry name" value="WW_dom_sf"/>
</dbReference>
<comment type="caution">
    <text evidence="3">The sequence shown here is derived from an EMBL/GenBank/DDBJ whole genome shotgun (WGS) entry which is preliminary data.</text>
</comment>
<sequence length="830" mass="95897">MNTSDAYLEWPNGLGDPRVNAQAATLSRAAINRREVIERFRIRDEFNSDSKTAGKKRPHLRQFQGIQFPPVQISKQIRYCPRWGLITYSVPRLTCLESMQFSIPLSRCFGYKTVPQLCELKLLLADTQAFLQRSSLPDKIVRFSSVEHGLVPKPPSTSVDFKKTYATTARIYKTLRDLVEQVHNQLEQKAPLNREEALVKIQSMWKIRKARKQLKALVRDVYVSFQDSGSGQVYYYNKRTKETQWTKPVALGHEPLSSSVSTARIQKKHVFKSREEEEEQAARKLQGMVRSHFARRYVRKLISSIYEKIWDDDAQLFYYHNTKTKEVKWEKPHWVSDEDLPTPRTRYNQLQRDTRERDTAGALHDKKSTKPSRAEPLTPDDAATMVQRAYRRKTGFQNLLRMCRTVYERLYDPEQGLYYYHNTRTKETTWEKPLLLRDAESDVFTPRTRQKNERQEHLTPEKAAVMVQRAYRRKRGFQNLLRLCQSVYERIYDPEQGMYYYHNTRTKETTWEKPLLLRGAEADVFTPRTRQKKLQSLIRAVNTSARKPRQWTEEEAITRLQGLYRAKKAKEELSARLAQRFKQAVDPSSGQAYYVNMLTQEVSWDPPALALRSGVQIEAFGGALLLFIAPAAAIGIYSQEAFANVAAVEPSADAACEVDEIQLASDGTIAQWGLTLGTRVAPNMTVNGTVAVDSYNFYHLCVARHEHEHLITVELLCNEEDVFEGGDANLYLSSEVKYPRMGHSTWIAQRPGNELIKLFTYLDGFPRKEEDGGSRWITLHIGVFGAGYVDTSYDLIVSVTDLPITPDILSRSEFYTQQHTQGRTQRLRKE</sequence>
<reference evidence="3" key="1">
    <citation type="submission" date="2023-04" db="EMBL/GenBank/DDBJ databases">
        <title>Phytophthora fragariaefolia NBRC 109709.</title>
        <authorList>
            <person name="Ichikawa N."/>
            <person name="Sato H."/>
            <person name="Tonouchi N."/>
        </authorList>
    </citation>
    <scope>NUCLEOTIDE SEQUENCE</scope>
    <source>
        <strain evidence="3">NBRC 109709</strain>
    </source>
</reference>
<gene>
    <name evidence="3" type="ORF">Pfra01_000099900</name>
</gene>
<accession>A0A9W6TNE5</accession>